<dbReference type="KEGG" id="caby:Cabys_2018"/>
<dbReference type="OrthoDB" id="9792960at2"/>
<evidence type="ECO:0000259" key="1">
    <source>
        <dbReference type="SMART" id="SM01078"/>
    </source>
</evidence>
<reference evidence="3 4" key="1">
    <citation type="submission" date="2011-09" db="EMBL/GenBank/DDBJ databases">
        <title>The permanent draft genome of Caldithrix abyssi DSM 13497.</title>
        <authorList>
            <consortium name="US DOE Joint Genome Institute (JGI-PGF)"/>
            <person name="Lucas S."/>
            <person name="Han J."/>
            <person name="Lapidus A."/>
            <person name="Bruce D."/>
            <person name="Goodwin L."/>
            <person name="Pitluck S."/>
            <person name="Peters L."/>
            <person name="Kyrpides N."/>
            <person name="Mavromatis K."/>
            <person name="Ivanova N."/>
            <person name="Mikhailova N."/>
            <person name="Chertkov O."/>
            <person name="Detter J.C."/>
            <person name="Tapia R."/>
            <person name="Han C."/>
            <person name="Land M."/>
            <person name="Hauser L."/>
            <person name="Markowitz V."/>
            <person name="Cheng J.-F."/>
            <person name="Hugenholtz P."/>
            <person name="Woyke T."/>
            <person name="Wu D."/>
            <person name="Spring S."/>
            <person name="Brambilla E."/>
            <person name="Klenk H.-P."/>
            <person name="Eisen J.A."/>
        </authorList>
    </citation>
    <scope>NUCLEOTIDE SEQUENCE [LARGE SCALE GENOMIC DNA]</scope>
    <source>
        <strain evidence="3 4">DSM 13497</strain>
    </source>
</reference>
<reference evidence="2 5" key="2">
    <citation type="submission" date="2016-11" db="EMBL/GenBank/DDBJ databases">
        <title>Genomic analysis of Caldithrix abyssi and proposal of a novel bacterial phylum Caldithrichaeota.</title>
        <authorList>
            <person name="Kublanov I."/>
            <person name="Sigalova O."/>
            <person name="Gavrilov S."/>
            <person name="Lebedinsky A."/>
            <person name="Ivanova N."/>
            <person name="Daum C."/>
            <person name="Reddy T."/>
            <person name="Klenk H.P."/>
            <person name="Goker M."/>
            <person name="Reva O."/>
            <person name="Miroshnichenko M."/>
            <person name="Kyprides N."/>
            <person name="Woyke T."/>
            <person name="Gelfand M."/>
        </authorList>
    </citation>
    <scope>NUCLEOTIDE SEQUENCE [LARGE SCALE GENOMIC DNA]</scope>
    <source>
        <strain evidence="2 5">LF13</strain>
    </source>
</reference>
<proteinExistence type="predicted"/>
<name>H1XUC0_CALAY</name>
<dbReference type="Proteomes" id="UP000004671">
    <property type="component" value="Chromosome"/>
</dbReference>
<dbReference type="InterPro" id="IPR014925">
    <property type="entry name" value="CGGC_dom"/>
</dbReference>
<evidence type="ECO:0000313" key="2">
    <source>
        <dbReference type="EMBL" id="APF18767.1"/>
    </source>
</evidence>
<evidence type="ECO:0000313" key="3">
    <source>
        <dbReference type="EMBL" id="EHO42746.1"/>
    </source>
</evidence>
<evidence type="ECO:0000313" key="5">
    <source>
        <dbReference type="Proteomes" id="UP000183868"/>
    </source>
</evidence>
<dbReference type="EMBL" id="CM001402">
    <property type="protein sequence ID" value="EHO42746.1"/>
    <property type="molecule type" value="Genomic_DNA"/>
</dbReference>
<evidence type="ECO:0000313" key="4">
    <source>
        <dbReference type="Proteomes" id="UP000004671"/>
    </source>
</evidence>
<organism evidence="3 4">
    <name type="scientific">Caldithrix abyssi DSM 13497</name>
    <dbReference type="NCBI Taxonomy" id="880073"/>
    <lineage>
        <taxon>Bacteria</taxon>
        <taxon>Pseudomonadati</taxon>
        <taxon>Calditrichota</taxon>
        <taxon>Calditrichia</taxon>
        <taxon>Calditrichales</taxon>
        <taxon>Calditrichaceae</taxon>
        <taxon>Caldithrix</taxon>
    </lineage>
</organism>
<dbReference type="Pfam" id="PF08821">
    <property type="entry name" value="CGGC"/>
    <property type="match status" value="1"/>
</dbReference>
<keyword evidence="4" id="KW-1185">Reference proteome</keyword>
<dbReference type="eggNOG" id="COG5561">
    <property type="taxonomic scope" value="Bacteria"/>
</dbReference>
<feature type="domain" description="CGGC" evidence="1">
    <location>
        <begin position="11"/>
        <end position="114"/>
    </location>
</feature>
<dbReference type="Proteomes" id="UP000183868">
    <property type="component" value="Chromosome"/>
</dbReference>
<accession>H1XUC0</accession>
<dbReference type="EMBL" id="CP018099">
    <property type="protein sequence ID" value="APF18767.1"/>
    <property type="molecule type" value="Genomic_DNA"/>
</dbReference>
<dbReference type="HOGENOM" id="CLU_147304_3_0_0"/>
<dbReference type="InParanoid" id="H1XUC0"/>
<dbReference type="PaxDb" id="880073-Calab_3140"/>
<dbReference type="SMART" id="SM01078">
    <property type="entry name" value="CGGC"/>
    <property type="match status" value="1"/>
</dbReference>
<dbReference type="STRING" id="880073.Cabys_2018"/>
<gene>
    <name evidence="2" type="ORF">Cabys_2018</name>
    <name evidence="3" type="ORF">Calab_3140</name>
</gene>
<dbReference type="AlphaFoldDB" id="H1XUC0"/>
<protein>
    <submittedName>
        <fullName evidence="2">Putative metal-binding protein</fullName>
    </submittedName>
</protein>
<sequence>MSEQNSSKIVKIGIIICDRYRNCAAGKCLRALKNREGAFGYYQDVEVELVGFTTCGGCPGGNIEYAPAEMKRNGVDVIHLATGLLVGYPPCPYLKYFKEFIEMHHQIKVVYGTHPIPQSYFLTHQELGSWDSPEWKEIITPELTIEDQRLSYS</sequence>
<dbReference type="RefSeq" id="WP_006930101.1">
    <property type="nucleotide sequence ID" value="NZ_CM001402.1"/>
</dbReference>